<comment type="caution">
    <text evidence="2">The sequence shown here is derived from an EMBL/GenBank/DDBJ whole genome shotgun (WGS) entry which is preliminary data.</text>
</comment>
<evidence type="ECO:0000259" key="1">
    <source>
        <dbReference type="Pfam" id="PF03992"/>
    </source>
</evidence>
<dbReference type="GO" id="GO:0004497">
    <property type="term" value="F:monooxygenase activity"/>
    <property type="evidence" value="ECO:0007669"/>
    <property type="project" value="UniProtKB-KW"/>
</dbReference>
<dbReference type="SUPFAM" id="SSF54909">
    <property type="entry name" value="Dimeric alpha+beta barrel"/>
    <property type="match status" value="1"/>
</dbReference>
<evidence type="ECO:0000313" key="3">
    <source>
        <dbReference type="Proteomes" id="UP000253961"/>
    </source>
</evidence>
<evidence type="ECO:0000313" key="2">
    <source>
        <dbReference type="EMBL" id="RDC56982.1"/>
    </source>
</evidence>
<dbReference type="RefSeq" id="WP_115402166.1">
    <property type="nucleotide sequence ID" value="NZ_QPKV01000003.1"/>
</dbReference>
<protein>
    <submittedName>
        <fullName evidence="2">Antibiotic biosynthesis monooxygenase</fullName>
    </submittedName>
</protein>
<name>A0A369PXI2_9SPHI</name>
<dbReference type="InterPro" id="IPR007138">
    <property type="entry name" value="ABM_dom"/>
</dbReference>
<organism evidence="2 3">
    <name type="scientific">Pedobacter chinensis</name>
    <dbReference type="NCBI Taxonomy" id="2282421"/>
    <lineage>
        <taxon>Bacteria</taxon>
        <taxon>Pseudomonadati</taxon>
        <taxon>Bacteroidota</taxon>
        <taxon>Sphingobacteriia</taxon>
        <taxon>Sphingobacteriales</taxon>
        <taxon>Sphingobacteriaceae</taxon>
        <taxon>Pedobacter</taxon>
    </lineage>
</organism>
<gene>
    <name evidence="2" type="ORF">DU508_07230</name>
</gene>
<keyword evidence="2" id="KW-0560">Oxidoreductase</keyword>
<feature type="domain" description="ABM" evidence="1">
    <location>
        <begin position="9"/>
        <end position="76"/>
    </location>
</feature>
<dbReference type="OrthoDB" id="9806189at2"/>
<dbReference type="InterPro" id="IPR011008">
    <property type="entry name" value="Dimeric_a/b-barrel"/>
</dbReference>
<reference evidence="2 3" key="1">
    <citation type="submission" date="2018-07" db="EMBL/GenBank/DDBJ databases">
        <title>Pedobacter sp. nov., isolated from soil.</title>
        <authorList>
            <person name="Zhou L.Y."/>
            <person name="Du Z.J."/>
        </authorList>
    </citation>
    <scope>NUCLEOTIDE SEQUENCE [LARGE SCALE GENOMIC DNA]</scope>
    <source>
        <strain evidence="2 3">JDX94</strain>
    </source>
</reference>
<dbReference type="EMBL" id="QPKV01000003">
    <property type="protein sequence ID" value="RDC56982.1"/>
    <property type="molecule type" value="Genomic_DNA"/>
</dbReference>
<dbReference type="AlphaFoldDB" id="A0A369PXI2"/>
<accession>A0A369PXI2</accession>
<proteinExistence type="predicted"/>
<dbReference type="Proteomes" id="UP000253961">
    <property type="component" value="Unassembled WGS sequence"/>
</dbReference>
<dbReference type="Pfam" id="PF03992">
    <property type="entry name" value="ABM"/>
    <property type="match status" value="1"/>
</dbReference>
<sequence>MSIYLTAIVKSKIEKKAALKAVLLNMVSHSRKERACIQYDLHEAEGDDLFIFHEEWLDQNGLDEHNQQSYILDFVRTSAELTEEIIIYKTEKLV</sequence>
<dbReference type="Gene3D" id="3.30.70.100">
    <property type="match status" value="1"/>
</dbReference>
<keyword evidence="2" id="KW-0503">Monooxygenase</keyword>
<keyword evidence="3" id="KW-1185">Reference proteome</keyword>